<evidence type="ECO:0008006" key="4">
    <source>
        <dbReference type="Google" id="ProtNLM"/>
    </source>
</evidence>
<dbReference type="RefSeq" id="WP_420162892.1">
    <property type="nucleotide sequence ID" value="NZ_JBDLNV010000001.1"/>
</dbReference>
<keyword evidence="3" id="KW-1185">Reference proteome</keyword>
<sequence length="126" mass="13262">MTNVDVPATFAATVTITGEADEVWAGSGECVWVDAAHLVPGYVVSISARSAATTSFAPLRVESIETSSDNGAGTCTYTAYFEAIAANQAGYELWVSNNVRQQSFTADHLKSGPTYRLEGAGPPPDR</sequence>
<protein>
    <recommendedName>
        <fullName evidence="4">Ig-like domain-containing protein</fullName>
    </recommendedName>
</protein>
<proteinExistence type="predicted"/>
<name>A0ABW9FC80_9NOCA</name>
<dbReference type="EMBL" id="JBDLNV010000001">
    <property type="protein sequence ID" value="MFM1722333.1"/>
    <property type="molecule type" value="Genomic_DNA"/>
</dbReference>
<accession>A0ABW9FC80</accession>
<evidence type="ECO:0000313" key="2">
    <source>
        <dbReference type="EMBL" id="MFM1722333.1"/>
    </source>
</evidence>
<feature type="region of interest" description="Disordered" evidence="1">
    <location>
        <begin position="105"/>
        <end position="126"/>
    </location>
</feature>
<evidence type="ECO:0000313" key="3">
    <source>
        <dbReference type="Proteomes" id="UP001629745"/>
    </source>
</evidence>
<organism evidence="2 3">
    <name type="scientific">Rhodococcus parequi</name>
    <dbReference type="NCBI Taxonomy" id="3137122"/>
    <lineage>
        <taxon>Bacteria</taxon>
        <taxon>Bacillati</taxon>
        <taxon>Actinomycetota</taxon>
        <taxon>Actinomycetes</taxon>
        <taxon>Mycobacteriales</taxon>
        <taxon>Nocardiaceae</taxon>
        <taxon>Rhodococcus</taxon>
    </lineage>
</organism>
<dbReference type="Proteomes" id="UP001629745">
    <property type="component" value="Unassembled WGS sequence"/>
</dbReference>
<evidence type="ECO:0000256" key="1">
    <source>
        <dbReference type="SAM" id="MobiDB-lite"/>
    </source>
</evidence>
<comment type="caution">
    <text evidence="2">The sequence shown here is derived from an EMBL/GenBank/DDBJ whole genome shotgun (WGS) entry which is preliminary data.</text>
</comment>
<reference evidence="2 3" key="1">
    <citation type="submission" date="2023-11" db="EMBL/GenBank/DDBJ databases">
        <authorList>
            <person name="Val-Calvo J."/>
            <person name="Scortti M."/>
            <person name="Vazquez-Boland J."/>
        </authorList>
    </citation>
    <scope>NUCLEOTIDE SEQUENCE [LARGE SCALE GENOMIC DNA]</scope>
    <source>
        <strain evidence="2 3">PAM 2766</strain>
    </source>
</reference>
<gene>
    <name evidence="2" type="ORF">ABEU20_000887</name>
</gene>